<gene>
    <name evidence="2" type="ORF">H010_12004</name>
</gene>
<organism evidence="2 3">
    <name type="scientific">Hydrogenophaga taeniospiralis CCUG 15921</name>
    <dbReference type="NCBI Taxonomy" id="1281780"/>
    <lineage>
        <taxon>Bacteria</taxon>
        <taxon>Pseudomonadati</taxon>
        <taxon>Pseudomonadota</taxon>
        <taxon>Betaproteobacteria</taxon>
        <taxon>Burkholderiales</taxon>
        <taxon>Comamonadaceae</taxon>
        <taxon>Hydrogenophaga</taxon>
    </lineage>
</organism>
<dbReference type="InterPro" id="IPR024266">
    <property type="entry name" value="DUF3806"/>
</dbReference>
<name>A0A9X4NQS7_9BURK</name>
<evidence type="ECO:0000313" key="2">
    <source>
        <dbReference type="EMBL" id="MDG5975983.1"/>
    </source>
</evidence>
<comment type="caution">
    <text evidence="2">The sequence shown here is derived from an EMBL/GenBank/DDBJ whole genome shotgun (WGS) entry which is preliminary data.</text>
</comment>
<evidence type="ECO:0000313" key="3">
    <source>
        <dbReference type="Proteomes" id="UP001152876"/>
    </source>
</evidence>
<dbReference type="Proteomes" id="UP001152876">
    <property type="component" value="Unassembled WGS sequence"/>
</dbReference>
<accession>A0A9X4NQS7</accession>
<protein>
    <recommendedName>
        <fullName evidence="1">DUF3806 domain-containing protein</fullName>
    </recommendedName>
</protein>
<dbReference type="EMBL" id="AOGK01000009">
    <property type="protein sequence ID" value="MDG5975983.1"/>
    <property type="molecule type" value="Genomic_DNA"/>
</dbReference>
<proteinExistence type="predicted"/>
<feature type="domain" description="DUF3806" evidence="1">
    <location>
        <begin position="7"/>
        <end position="90"/>
    </location>
</feature>
<dbReference type="Pfam" id="PF12713">
    <property type="entry name" value="DUF3806"/>
    <property type="match status" value="1"/>
</dbReference>
<evidence type="ECO:0000259" key="1">
    <source>
        <dbReference type="Pfam" id="PF12713"/>
    </source>
</evidence>
<sequence>MSGSKSDFQLLQRILDAKLIPKTRTWELQALGVAFGDSLVATVPGLAWWQVTDEYGTDPTVRYRETTVQINALTALSKRVERSEGIEVEKLAEHFSKFIETEAKKFK</sequence>
<reference evidence="2" key="1">
    <citation type="submission" date="2013-01" db="EMBL/GenBank/DDBJ databases">
        <title>Genome draft of Hydrogenophaga taeniospiralis 2K1.</title>
        <authorList>
            <person name="Gomila M."/>
            <person name="Lalucat J."/>
        </authorList>
    </citation>
    <scope>NUCLEOTIDE SEQUENCE</scope>
    <source>
        <strain evidence="2">CCUG 15921</strain>
    </source>
</reference>
<dbReference type="Gene3D" id="1.20.120.1090">
    <property type="match status" value="1"/>
</dbReference>
<dbReference type="AlphaFoldDB" id="A0A9X4NQS7"/>
<keyword evidence="3" id="KW-1185">Reference proteome</keyword>